<dbReference type="Pfam" id="PF13432">
    <property type="entry name" value="TPR_16"/>
    <property type="match status" value="1"/>
</dbReference>
<dbReference type="Pfam" id="PF13844">
    <property type="entry name" value="Glyco_transf_41"/>
    <property type="match status" value="2"/>
</dbReference>
<evidence type="ECO:0000259" key="9">
    <source>
        <dbReference type="Pfam" id="PF13844"/>
    </source>
</evidence>
<gene>
    <name evidence="10" type="ORF">DES45_11112</name>
</gene>
<comment type="similarity">
    <text evidence="2">Belongs to the glycosyltransferase 41 family. O-GlcNAc transferase subfamily.</text>
</comment>
<dbReference type="Gene3D" id="3.40.50.2000">
    <property type="entry name" value="Glycogen Phosphorylase B"/>
    <property type="match status" value="1"/>
</dbReference>
<reference evidence="10 11" key="1">
    <citation type="submission" date="2018-07" db="EMBL/GenBank/DDBJ databases">
        <title>Genomic Encyclopedia of Type Strains, Phase IV (KMG-IV): sequencing the most valuable type-strain genomes for metagenomic binning, comparative biology and taxonomic classification.</title>
        <authorList>
            <person name="Goeker M."/>
        </authorList>
    </citation>
    <scope>NUCLEOTIDE SEQUENCE [LARGE SCALE GENOMIC DNA]</scope>
    <source>
        <strain evidence="10 11">DSM 14364</strain>
    </source>
</reference>
<keyword evidence="7 8" id="KW-0802">TPR repeat</keyword>
<dbReference type="Pfam" id="PF13414">
    <property type="entry name" value="TPR_11"/>
    <property type="match status" value="1"/>
</dbReference>
<accession>A0A370HD39</accession>
<keyword evidence="4" id="KW-0328">Glycosyltransferase</keyword>
<dbReference type="AlphaFoldDB" id="A0A370HD39"/>
<organism evidence="10 11">
    <name type="scientific">Microvirga subterranea</name>
    <dbReference type="NCBI Taxonomy" id="186651"/>
    <lineage>
        <taxon>Bacteria</taxon>
        <taxon>Pseudomonadati</taxon>
        <taxon>Pseudomonadota</taxon>
        <taxon>Alphaproteobacteria</taxon>
        <taxon>Hyphomicrobiales</taxon>
        <taxon>Methylobacteriaceae</taxon>
        <taxon>Microvirga</taxon>
    </lineage>
</organism>
<dbReference type="Pfam" id="PF14559">
    <property type="entry name" value="TPR_19"/>
    <property type="match status" value="1"/>
</dbReference>
<dbReference type="Gene3D" id="1.25.40.10">
    <property type="entry name" value="Tetratricopeptide repeat domain"/>
    <property type="match status" value="4"/>
</dbReference>
<feature type="repeat" description="TPR" evidence="8">
    <location>
        <begin position="125"/>
        <end position="158"/>
    </location>
</feature>
<dbReference type="GO" id="GO:0097363">
    <property type="term" value="F:protein O-acetylglucosaminyltransferase activity"/>
    <property type="evidence" value="ECO:0007669"/>
    <property type="project" value="UniProtKB-EC"/>
</dbReference>
<dbReference type="Pfam" id="PF13424">
    <property type="entry name" value="TPR_12"/>
    <property type="match status" value="1"/>
</dbReference>
<dbReference type="SMART" id="SM00028">
    <property type="entry name" value="TPR"/>
    <property type="match status" value="8"/>
</dbReference>
<dbReference type="EC" id="2.4.1.255" evidence="3"/>
<dbReference type="PROSITE" id="PS50293">
    <property type="entry name" value="TPR_REGION"/>
    <property type="match status" value="3"/>
</dbReference>
<dbReference type="InterPro" id="IPR029489">
    <property type="entry name" value="OGT/SEC/SPY_C"/>
</dbReference>
<dbReference type="Pfam" id="PF13181">
    <property type="entry name" value="TPR_8"/>
    <property type="match status" value="1"/>
</dbReference>
<feature type="repeat" description="TPR" evidence="8">
    <location>
        <begin position="295"/>
        <end position="328"/>
    </location>
</feature>
<keyword evidence="6" id="KW-0677">Repeat</keyword>
<dbReference type="Proteomes" id="UP000254925">
    <property type="component" value="Unassembled WGS sequence"/>
</dbReference>
<dbReference type="EMBL" id="QQBB01000011">
    <property type="protein sequence ID" value="RDI54836.1"/>
    <property type="molecule type" value="Genomic_DNA"/>
</dbReference>
<sequence length="795" mass="88502">MNRQQRRMAVKQAARSGNSQAIRISAFELATHHFQAGRTLQAESACRAILVSGSRDFRAFHRLGLVAHHFKRNAIAAELIDRAIVLKPSDVEAYASLSSVLKAMGRLDEAAQICQKAIEIDPGAAECYNALGRVLQEQQLFADAINAYQHALNLDPGHAAAYFNLGLIYSAQGEMMAASTAFREAARIKPDFIDAHRRLAGVLSLQGRLDEAKDCLQDALKIDPSQSVYFAELALILTKEGRLPEAVETYKKALTLKADDTAALNNLGNVLDELGNLDEAAAAYRLSLQVDPNNLTALSNSGMVHRKKNQIREAIDAYRKVLAINPSSHTALGELYQLRLAACDWSGIEQDEAAVLDLCRRRLTNEVPPFIVLAAPSATPMDKLDIALSWAENYDAPESGKFSHPMPVLRGAQTRKIRVGYLSADFYSHATAFLTAELFERHDRSRFDIIAYSHSKDDHSAMRQRLIYAFDEFVDIRLMAHPDAARRIFDDGVDILVDLKGHTQDARTQILARRPAPIQVNYLGYPGTMGADFIDYIIGDPIVTPMDQQRYFVEKIVQLPHCYQPNDTKRVISTDVPTRAECGLPEDAFVFCCFNNNYKLTPAVFDVWMRLLRAVPRSVLWLIESNDIVRNNLCKEAVSRGVDSSRLVFASKMPVSRHLARHCHADLFLDTLPYNAHTTTSDALWAGLPVITCLGDAFAGRVAGSLLRAVGLSELVTPNLQDYEELALKLATQPEMLRAIKGKLSRNRISTPLFDIERYTRNLERAYEHMVEIWQSAQMPKAFSVADLACPNPSV</sequence>
<proteinExistence type="inferred from homology"/>
<dbReference type="Gene3D" id="3.40.50.11380">
    <property type="match status" value="1"/>
</dbReference>
<comment type="caution">
    <text evidence="10">The sequence shown here is derived from an EMBL/GenBank/DDBJ whole genome shotgun (WGS) entry which is preliminary data.</text>
</comment>
<dbReference type="PANTHER" id="PTHR44998">
    <property type="match status" value="1"/>
</dbReference>
<evidence type="ECO:0000256" key="2">
    <source>
        <dbReference type="ARBA" id="ARBA00005386"/>
    </source>
</evidence>
<evidence type="ECO:0000313" key="10">
    <source>
        <dbReference type="EMBL" id="RDI54836.1"/>
    </source>
</evidence>
<evidence type="ECO:0000256" key="8">
    <source>
        <dbReference type="PROSITE-ProRule" id="PRU00339"/>
    </source>
</evidence>
<feature type="repeat" description="TPR" evidence="8">
    <location>
        <begin position="193"/>
        <end position="226"/>
    </location>
</feature>
<feature type="repeat" description="TPR" evidence="8">
    <location>
        <begin position="261"/>
        <end position="294"/>
    </location>
</feature>
<evidence type="ECO:0000256" key="6">
    <source>
        <dbReference type="ARBA" id="ARBA00022737"/>
    </source>
</evidence>
<evidence type="ECO:0000256" key="4">
    <source>
        <dbReference type="ARBA" id="ARBA00022676"/>
    </source>
</evidence>
<dbReference type="PANTHER" id="PTHR44998:SF1">
    <property type="entry name" value="UDP-N-ACETYLGLUCOSAMINE--PEPTIDE N-ACETYLGLUCOSAMINYLTRANSFERASE 110 KDA SUBUNIT"/>
    <property type="match status" value="1"/>
</dbReference>
<keyword evidence="11" id="KW-1185">Reference proteome</keyword>
<dbReference type="PROSITE" id="PS50005">
    <property type="entry name" value="TPR"/>
    <property type="match status" value="7"/>
</dbReference>
<feature type="repeat" description="TPR" evidence="8">
    <location>
        <begin position="91"/>
        <end position="124"/>
    </location>
</feature>
<feature type="domain" description="O-GlcNAc transferase C-terminal" evidence="9">
    <location>
        <begin position="412"/>
        <end position="570"/>
    </location>
</feature>
<dbReference type="InterPro" id="IPR019734">
    <property type="entry name" value="TPR_rpt"/>
</dbReference>
<evidence type="ECO:0000256" key="5">
    <source>
        <dbReference type="ARBA" id="ARBA00022679"/>
    </source>
</evidence>
<protein>
    <recommendedName>
        <fullName evidence="3">protein O-GlcNAc transferase</fullName>
        <ecNumber evidence="3">2.4.1.255</ecNumber>
    </recommendedName>
</protein>
<feature type="domain" description="O-GlcNAc transferase C-terminal" evidence="9">
    <location>
        <begin position="576"/>
        <end position="763"/>
    </location>
</feature>
<evidence type="ECO:0000313" key="11">
    <source>
        <dbReference type="Proteomes" id="UP000254925"/>
    </source>
</evidence>
<evidence type="ECO:0000256" key="3">
    <source>
        <dbReference type="ARBA" id="ARBA00011970"/>
    </source>
</evidence>
<evidence type="ECO:0000256" key="1">
    <source>
        <dbReference type="ARBA" id="ARBA00004922"/>
    </source>
</evidence>
<evidence type="ECO:0000256" key="7">
    <source>
        <dbReference type="ARBA" id="ARBA00022803"/>
    </source>
</evidence>
<comment type="pathway">
    <text evidence="1">Protein modification; protein glycosylation.</text>
</comment>
<name>A0A370HD39_9HYPH</name>
<keyword evidence="5 10" id="KW-0808">Transferase</keyword>
<feature type="repeat" description="TPR" evidence="8">
    <location>
        <begin position="227"/>
        <end position="260"/>
    </location>
</feature>
<feature type="repeat" description="TPR" evidence="8">
    <location>
        <begin position="159"/>
        <end position="192"/>
    </location>
</feature>
<dbReference type="InterPro" id="IPR011990">
    <property type="entry name" value="TPR-like_helical_dom_sf"/>
</dbReference>
<dbReference type="SUPFAM" id="SSF48452">
    <property type="entry name" value="TPR-like"/>
    <property type="match status" value="2"/>
</dbReference>